<dbReference type="AlphaFoldDB" id="A0A381NPN9"/>
<evidence type="ECO:0000313" key="1">
    <source>
        <dbReference type="EMBL" id="SUZ56531.1"/>
    </source>
</evidence>
<name>A0A381NPN9_9ZZZZ</name>
<organism evidence="1">
    <name type="scientific">marine metagenome</name>
    <dbReference type="NCBI Taxonomy" id="408172"/>
    <lineage>
        <taxon>unclassified sequences</taxon>
        <taxon>metagenomes</taxon>
        <taxon>ecological metagenomes</taxon>
    </lineage>
</organism>
<sequence length="114" mass="12812">MKLILPILSFVCTTALGQAAEPAKLKLHWTKNMLTISGRQLPGKEMKIHYLEAYCRDNSQTTDWGRHTVVGHKTRLISRSYDGSQLHLHCDVNDGVTVEHVITASHDEVDFALT</sequence>
<proteinExistence type="predicted"/>
<gene>
    <name evidence="1" type="ORF">METZ01_LOCUS9385</name>
</gene>
<protein>
    <submittedName>
        <fullName evidence="1">Uncharacterized protein</fullName>
    </submittedName>
</protein>
<accession>A0A381NPN9</accession>
<reference evidence="1" key="1">
    <citation type="submission" date="2018-05" db="EMBL/GenBank/DDBJ databases">
        <authorList>
            <person name="Lanie J.A."/>
            <person name="Ng W.-L."/>
            <person name="Kazmierczak K.M."/>
            <person name="Andrzejewski T.M."/>
            <person name="Davidsen T.M."/>
            <person name="Wayne K.J."/>
            <person name="Tettelin H."/>
            <person name="Glass J.I."/>
            <person name="Rusch D."/>
            <person name="Podicherti R."/>
            <person name="Tsui H.-C.T."/>
            <person name="Winkler M.E."/>
        </authorList>
    </citation>
    <scope>NUCLEOTIDE SEQUENCE</scope>
</reference>
<dbReference type="EMBL" id="UINC01000508">
    <property type="protein sequence ID" value="SUZ56531.1"/>
    <property type="molecule type" value="Genomic_DNA"/>
</dbReference>
<feature type="non-terminal residue" evidence="1">
    <location>
        <position position="114"/>
    </location>
</feature>